<keyword evidence="5 13" id="KW-0349">Heme</keyword>
<dbReference type="InterPro" id="IPR002401">
    <property type="entry name" value="Cyt_P450_E_grp-I"/>
</dbReference>
<dbReference type="GO" id="GO:0016705">
    <property type="term" value="F:oxidoreductase activity, acting on paired donors, with incorporation or reduction of molecular oxygen"/>
    <property type="evidence" value="ECO:0007669"/>
    <property type="project" value="InterPro"/>
</dbReference>
<comment type="cofactor">
    <cofactor evidence="1 13">
        <name>heme</name>
        <dbReference type="ChEBI" id="CHEBI:30413"/>
    </cofactor>
</comment>
<dbReference type="SUPFAM" id="SSF48264">
    <property type="entry name" value="Cytochrome P450"/>
    <property type="match status" value="1"/>
</dbReference>
<evidence type="ECO:0000256" key="12">
    <source>
        <dbReference type="ARBA" id="ARBA00023136"/>
    </source>
</evidence>
<dbReference type="EMBL" id="GGMS01001507">
    <property type="protein sequence ID" value="MBY70710.1"/>
    <property type="molecule type" value="Transcribed_RNA"/>
</dbReference>
<accession>A0A2S2PZC0</accession>
<keyword evidence="8" id="KW-0492">Microsome</keyword>
<dbReference type="Pfam" id="PF00067">
    <property type="entry name" value="p450"/>
    <property type="match status" value="1"/>
</dbReference>
<evidence type="ECO:0000256" key="13">
    <source>
        <dbReference type="PIRSR" id="PIRSR602401-1"/>
    </source>
</evidence>
<evidence type="ECO:0000256" key="11">
    <source>
        <dbReference type="ARBA" id="ARBA00023033"/>
    </source>
</evidence>
<comment type="subcellular location">
    <subcellularLocation>
        <location evidence="3">Endoplasmic reticulum membrane</location>
        <topology evidence="3">Peripheral membrane protein</topology>
    </subcellularLocation>
    <subcellularLocation>
        <location evidence="2">Microsome membrane</location>
        <topology evidence="2">Peripheral membrane protein</topology>
    </subcellularLocation>
</comment>
<dbReference type="InterPro" id="IPR001128">
    <property type="entry name" value="Cyt_P450"/>
</dbReference>
<evidence type="ECO:0000256" key="8">
    <source>
        <dbReference type="ARBA" id="ARBA00022848"/>
    </source>
</evidence>
<comment type="similarity">
    <text evidence="4 14">Belongs to the cytochrome P450 family.</text>
</comment>
<keyword evidence="7" id="KW-0256">Endoplasmic reticulum</keyword>
<feature type="binding site" description="axial binding residue" evidence="13">
    <location>
        <position position="450"/>
    </location>
    <ligand>
        <name>heme</name>
        <dbReference type="ChEBI" id="CHEBI:30413"/>
    </ligand>
    <ligandPart>
        <name>Fe</name>
        <dbReference type="ChEBI" id="CHEBI:18248"/>
    </ligandPart>
</feature>
<evidence type="ECO:0000256" key="9">
    <source>
        <dbReference type="ARBA" id="ARBA00023002"/>
    </source>
</evidence>
<dbReference type="InterPro" id="IPR036396">
    <property type="entry name" value="Cyt_P450_sf"/>
</dbReference>
<dbReference type="FunFam" id="1.10.630.10:FF:000182">
    <property type="entry name" value="Cytochrome P450 3A4"/>
    <property type="match status" value="1"/>
</dbReference>
<dbReference type="Proteomes" id="UP000694846">
    <property type="component" value="Unplaced"/>
</dbReference>
<keyword evidence="12 15" id="KW-0472">Membrane</keyword>
<reference evidence="16" key="1">
    <citation type="submission" date="2018-04" db="EMBL/GenBank/DDBJ databases">
        <title>Transcriptome assembly of Sipha flava.</title>
        <authorList>
            <person name="Scully E.D."/>
            <person name="Geib S.M."/>
            <person name="Palmer N.A."/>
            <person name="Koch K."/>
            <person name="Bradshaw J."/>
            <person name="Heng-Moss T."/>
            <person name="Sarath G."/>
        </authorList>
    </citation>
    <scope>NUCLEOTIDE SEQUENCE</scope>
</reference>
<dbReference type="PANTHER" id="PTHR24291:SF189">
    <property type="entry name" value="CYTOCHROME P450 4C3-RELATED"/>
    <property type="match status" value="1"/>
</dbReference>
<organism evidence="16">
    <name type="scientific">Sipha flava</name>
    <name type="common">yellow sugarcane aphid</name>
    <dbReference type="NCBI Taxonomy" id="143950"/>
    <lineage>
        <taxon>Eukaryota</taxon>
        <taxon>Metazoa</taxon>
        <taxon>Ecdysozoa</taxon>
        <taxon>Arthropoda</taxon>
        <taxon>Hexapoda</taxon>
        <taxon>Insecta</taxon>
        <taxon>Pterygota</taxon>
        <taxon>Neoptera</taxon>
        <taxon>Paraneoptera</taxon>
        <taxon>Hemiptera</taxon>
        <taxon>Sternorrhyncha</taxon>
        <taxon>Aphidomorpha</taxon>
        <taxon>Aphidoidea</taxon>
        <taxon>Aphididae</taxon>
        <taxon>Sipha</taxon>
    </lineage>
</organism>
<keyword evidence="15" id="KW-0812">Transmembrane</keyword>
<evidence type="ECO:0000256" key="4">
    <source>
        <dbReference type="ARBA" id="ARBA00010617"/>
    </source>
</evidence>
<keyword evidence="15" id="KW-1133">Transmembrane helix</keyword>
<sequence>MAAGTWTLLCIAVVLIALIVRRRLRFVAAFRNIAGPPSLPILGNALQLNGTPADFFKLMLEWHKSFGDTFQFWIGLRPFIAMSDPDHIQEILRSFEHIKKNLEYDLLYPFIGTGLVTSSGSKWHTRRKLLTPTFHYGILKEFINPIERHSKILVKVLEKELCNTAGFDIKPYAKMAALDIIGDTAMGYEFNAQENSDFEYIKAIDELTGIMQKRFITPWLKPSFLFNLTTLSKRQNACIDIVHKFSKKVIKERKDNFKLFNNKLSDMNKNEINGKKYNKALLDLLIETGEDGKVLSDEDIQEEVDTFLFAGVDTSSVTLSWIIYVLGKHPQVQDHILEELNKIIPDFSNQKLTVDIINEFHYLDRVIKEVLRLYPPAPFIGRQIYKPVQIDDKHTILPGTSIFINVFALHRNEKYFERPNEFNPDRFLNENKMNRHNYAYIPFSAGPRNCIGQKFAMLVQKIVIATLIKSYKFQSLDSEDKLVMAGEIVLNATKGIRVKIEKRT</sequence>
<dbReference type="GO" id="GO:0004497">
    <property type="term" value="F:monooxygenase activity"/>
    <property type="evidence" value="ECO:0007669"/>
    <property type="project" value="UniProtKB-KW"/>
</dbReference>
<dbReference type="RefSeq" id="XP_025408002.1">
    <property type="nucleotide sequence ID" value="XM_025552217.1"/>
</dbReference>
<dbReference type="GO" id="GO:0005506">
    <property type="term" value="F:iron ion binding"/>
    <property type="evidence" value="ECO:0007669"/>
    <property type="project" value="InterPro"/>
</dbReference>
<dbReference type="GO" id="GO:0020037">
    <property type="term" value="F:heme binding"/>
    <property type="evidence" value="ECO:0007669"/>
    <property type="project" value="InterPro"/>
</dbReference>
<dbReference type="PANTHER" id="PTHR24291">
    <property type="entry name" value="CYTOCHROME P450 FAMILY 4"/>
    <property type="match status" value="1"/>
</dbReference>
<name>A0A2S2PZC0_9HEMI</name>
<keyword evidence="9 14" id="KW-0560">Oxidoreductase</keyword>
<reference evidence="18" key="2">
    <citation type="submission" date="2025-04" db="UniProtKB">
        <authorList>
            <consortium name="RefSeq"/>
        </authorList>
    </citation>
    <scope>IDENTIFICATION</scope>
    <source>
        <tissue evidence="18">Whole body</tissue>
    </source>
</reference>
<evidence type="ECO:0000256" key="7">
    <source>
        <dbReference type="ARBA" id="ARBA00022824"/>
    </source>
</evidence>
<dbReference type="SMR" id="A0A2S2PZC0"/>
<dbReference type="GO" id="GO:0005789">
    <property type="term" value="C:endoplasmic reticulum membrane"/>
    <property type="evidence" value="ECO:0007669"/>
    <property type="project" value="UniProtKB-SubCell"/>
</dbReference>
<dbReference type="OrthoDB" id="1470350at2759"/>
<feature type="transmembrane region" description="Helical" evidence="15">
    <location>
        <begin position="6"/>
        <end position="24"/>
    </location>
</feature>
<dbReference type="Gene3D" id="1.10.630.10">
    <property type="entry name" value="Cytochrome P450"/>
    <property type="match status" value="1"/>
</dbReference>
<dbReference type="PRINTS" id="PR00463">
    <property type="entry name" value="EP450I"/>
</dbReference>
<evidence type="ECO:0000256" key="14">
    <source>
        <dbReference type="RuleBase" id="RU000461"/>
    </source>
</evidence>
<evidence type="ECO:0000313" key="18">
    <source>
        <dbReference type="RefSeq" id="XP_025408002.1"/>
    </source>
</evidence>
<dbReference type="PROSITE" id="PS00086">
    <property type="entry name" value="CYTOCHROME_P450"/>
    <property type="match status" value="1"/>
</dbReference>
<keyword evidence="11 14" id="KW-0503">Monooxygenase</keyword>
<evidence type="ECO:0000313" key="17">
    <source>
        <dbReference type="Proteomes" id="UP000694846"/>
    </source>
</evidence>
<keyword evidence="6 13" id="KW-0479">Metal-binding</keyword>
<evidence type="ECO:0000256" key="3">
    <source>
        <dbReference type="ARBA" id="ARBA00004406"/>
    </source>
</evidence>
<dbReference type="AlphaFoldDB" id="A0A2S2PZC0"/>
<evidence type="ECO:0000256" key="6">
    <source>
        <dbReference type="ARBA" id="ARBA00022723"/>
    </source>
</evidence>
<keyword evidence="10 13" id="KW-0408">Iron</keyword>
<evidence type="ECO:0000256" key="2">
    <source>
        <dbReference type="ARBA" id="ARBA00004174"/>
    </source>
</evidence>
<evidence type="ECO:0000256" key="10">
    <source>
        <dbReference type="ARBA" id="ARBA00023004"/>
    </source>
</evidence>
<dbReference type="InterPro" id="IPR017972">
    <property type="entry name" value="Cyt_P450_CS"/>
</dbReference>
<evidence type="ECO:0000256" key="1">
    <source>
        <dbReference type="ARBA" id="ARBA00001971"/>
    </source>
</evidence>
<keyword evidence="17" id="KW-1185">Reference proteome</keyword>
<proteinExistence type="inferred from homology"/>
<protein>
    <submittedName>
        <fullName evidence="16 18">Cytochrome p450</fullName>
    </submittedName>
</protein>
<evidence type="ECO:0000256" key="5">
    <source>
        <dbReference type="ARBA" id="ARBA00022617"/>
    </source>
</evidence>
<evidence type="ECO:0000313" key="16">
    <source>
        <dbReference type="EMBL" id="MBY70710.1"/>
    </source>
</evidence>
<evidence type="ECO:0000256" key="15">
    <source>
        <dbReference type="SAM" id="Phobius"/>
    </source>
</evidence>
<dbReference type="PRINTS" id="PR00385">
    <property type="entry name" value="P450"/>
</dbReference>
<gene>
    <name evidence="16" type="primary">CYP4C1_16</name>
    <name evidence="18" type="synonym">LOC112681878</name>
    <name evidence="16" type="ORF">g.12089</name>
</gene>
<dbReference type="InterPro" id="IPR050196">
    <property type="entry name" value="Cytochrome_P450_Monoox"/>
</dbReference>
<dbReference type="CDD" id="cd20628">
    <property type="entry name" value="CYP4"/>
    <property type="match status" value="1"/>
</dbReference>